<dbReference type="EMBL" id="JAIRAU010000024">
    <property type="protein sequence ID" value="MBZ5711159.1"/>
    <property type="molecule type" value="Genomic_DNA"/>
</dbReference>
<reference evidence="3" key="1">
    <citation type="submission" date="2021-08" db="EMBL/GenBank/DDBJ databases">
        <authorList>
            <person name="Stevens D.C."/>
        </authorList>
    </citation>
    <scope>NUCLEOTIDE SEQUENCE</scope>
    <source>
        <strain evidence="3">DSM 53165</strain>
    </source>
</reference>
<dbReference type="SUPFAM" id="SSF89796">
    <property type="entry name" value="CoA-transferase family III (CaiB/BaiF)"/>
    <property type="match status" value="1"/>
</dbReference>
<dbReference type="Gene3D" id="3.30.1540.10">
    <property type="entry name" value="formyl-coa transferase, domain 3"/>
    <property type="match status" value="1"/>
</dbReference>
<evidence type="ECO:0000256" key="2">
    <source>
        <dbReference type="SAM" id="MobiDB-lite"/>
    </source>
</evidence>
<evidence type="ECO:0000313" key="3">
    <source>
        <dbReference type="EMBL" id="MBZ5711159.1"/>
    </source>
</evidence>
<dbReference type="Gene3D" id="3.40.50.10540">
    <property type="entry name" value="Crotonobetainyl-coa:carnitine coa-transferase, domain 1"/>
    <property type="match status" value="1"/>
</dbReference>
<evidence type="ECO:0000256" key="1">
    <source>
        <dbReference type="ARBA" id="ARBA00022679"/>
    </source>
</evidence>
<comment type="caution">
    <text evidence="3">The sequence shown here is derived from an EMBL/GenBank/DDBJ whole genome shotgun (WGS) entry which is preliminary data.</text>
</comment>
<name>A0ABS7TSE6_9BACT</name>
<evidence type="ECO:0000313" key="4">
    <source>
        <dbReference type="Proteomes" id="UP001139031"/>
    </source>
</evidence>
<protein>
    <submittedName>
        <fullName evidence="3">CoA transferase</fullName>
    </submittedName>
</protein>
<feature type="compositionally biased region" description="Basic and acidic residues" evidence="2">
    <location>
        <begin position="359"/>
        <end position="382"/>
    </location>
</feature>
<dbReference type="InterPro" id="IPR023606">
    <property type="entry name" value="CoA-Trfase_III_dom_1_sf"/>
</dbReference>
<dbReference type="GO" id="GO:0016740">
    <property type="term" value="F:transferase activity"/>
    <property type="evidence" value="ECO:0007669"/>
    <property type="project" value="UniProtKB-KW"/>
</dbReference>
<dbReference type="PANTHER" id="PTHR48207">
    <property type="entry name" value="SUCCINATE--HYDROXYMETHYLGLUTARATE COA-TRANSFERASE"/>
    <property type="match status" value="1"/>
</dbReference>
<dbReference type="InterPro" id="IPR050483">
    <property type="entry name" value="CoA-transferase_III_domain"/>
</dbReference>
<dbReference type="Pfam" id="PF02515">
    <property type="entry name" value="CoA_transf_3"/>
    <property type="match status" value="1"/>
</dbReference>
<dbReference type="InterPro" id="IPR003673">
    <property type="entry name" value="CoA-Trfase_fam_III"/>
</dbReference>
<dbReference type="PANTHER" id="PTHR48207:SF3">
    <property type="entry name" value="SUCCINATE--HYDROXYMETHYLGLUTARATE COA-TRANSFERASE"/>
    <property type="match status" value="1"/>
</dbReference>
<keyword evidence="1 3" id="KW-0808">Transferase</keyword>
<dbReference type="Proteomes" id="UP001139031">
    <property type="component" value="Unassembled WGS sequence"/>
</dbReference>
<proteinExistence type="predicted"/>
<dbReference type="RefSeq" id="WP_224192932.1">
    <property type="nucleotide sequence ID" value="NZ_JAIRAU010000024.1"/>
</dbReference>
<feature type="region of interest" description="Disordered" evidence="2">
    <location>
        <begin position="350"/>
        <end position="382"/>
    </location>
</feature>
<keyword evidence="4" id="KW-1185">Reference proteome</keyword>
<gene>
    <name evidence="3" type="ORF">K7C98_18080</name>
</gene>
<organism evidence="3 4">
    <name type="scientific">Nannocystis pusilla</name>
    <dbReference type="NCBI Taxonomy" id="889268"/>
    <lineage>
        <taxon>Bacteria</taxon>
        <taxon>Pseudomonadati</taxon>
        <taxon>Myxococcota</taxon>
        <taxon>Polyangia</taxon>
        <taxon>Nannocystales</taxon>
        <taxon>Nannocystaceae</taxon>
        <taxon>Nannocystis</taxon>
    </lineage>
</organism>
<dbReference type="InterPro" id="IPR044855">
    <property type="entry name" value="CoA-Trfase_III_dom3_sf"/>
</dbReference>
<accession>A0ABS7TSE6</accession>
<sequence length="382" mass="41382">MENAAPPLAGLRVLDLSRILAGPSAAQLLGDLGADVIKIEHPLGDDTRRWGPPDFEGSAAYYLACNRNKRSRVLDFKRPADRDALFSLLAGADVLLENFKVGDLARHGLDYPSLAPRFPRLVYCSITGFGQTGPEAGRAGYDALIQGMSGLMSITGPDRDHPTKVGVAVSDLGTGLYAVVAVLAALHERSRSGLGQHIDLALLDTQVAGLANVAMNFLCTGEVPRPLGDAHPTIVPYQSFATADRPLMLAVGSDLQFASLCAALGEPAWALDPRFVTNPARVAHRAELVARLQARLSQETRDHWLRVFAAAAPQFPHGPIRDLAEVAADPQVAHRNLFTTMDDGRTPCLKNPIHYSRTPIDRYRPPPRLDEHPDATWREDPV</sequence>